<feature type="non-terminal residue" evidence="2">
    <location>
        <position position="444"/>
    </location>
</feature>
<dbReference type="AlphaFoldDB" id="A0A2T2WYS2"/>
<gene>
    <name evidence="2" type="ORF">C7B47_08515</name>
</gene>
<dbReference type="Proteomes" id="UP000242705">
    <property type="component" value="Unassembled WGS sequence"/>
</dbReference>
<sequence length="444" mass="45512">MTLKKSAGLAMASATAVLALFPLTAFAASNTPVLMASTKIATAGQSVTYTVKDPAESSSTEYQFWVEQPSGQWTIAKNYSLSDQLTLSNVKAGTYEVVAYALSKSAVQAHDWTTAMATSPDSLYVNASVTLNVVTKTSSSGAVTATVTVNAVNIGNAVYQLWWKTPAGNWHANGAYQIVNTFTLPLTEPGTYEFVAFAKPPAALSNNVGALASAPVSISMSTPAEKVTLSPAVSGLHTGSDGVDPVTVSVVNAQGQLISNFNGSVSVSDSEGLLMGASGSLTNMVTVPIQNGVGQVQVMAGSTASTDQITASGLSAATGSVMASSIQYQPTWISMRDVGGNISQLNTIMTVASTVDSTNGDQNPYGLTFDSFKGTSQAPNPFYGDLLVSNFSNKAGTTGDGTTIEAINPMTGAVKTFASTADGPVALAVSPKGPLWIANFGTNG</sequence>
<proteinExistence type="predicted"/>
<reference evidence="2 3" key="1">
    <citation type="journal article" date="2014" name="BMC Genomics">
        <title>Comparison of environmental and isolate Sulfobacillus genomes reveals diverse carbon, sulfur, nitrogen, and hydrogen metabolisms.</title>
        <authorList>
            <person name="Justice N.B."/>
            <person name="Norman A."/>
            <person name="Brown C.T."/>
            <person name="Singh A."/>
            <person name="Thomas B.C."/>
            <person name="Banfield J.F."/>
        </authorList>
    </citation>
    <scope>NUCLEOTIDE SEQUENCE [LARGE SCALE GENOMIC DNA]</scope>
    <source>
        <strain evidence="2">AMDSBA5</strain>
    </source>
</reference>
<organism evidence="2 3">
    <name type="scientific">Sulfobacillus thermosulfidooxidans</name>
    <dbReference type="NCBI Taxonomy" id="28034"/>
    <lineage>
        <taxon>Bacteria</taxon>
        <taxon>Bacillati</taxon>
        <taxon>Bacillota</taxon>
        <taxon>Clostridia</taxon>
        <taxon>Eubacteriales</taxon>
        <taxon>Clostridiales Family XVII. Incertae Sedis</taxon>
        <taxon>Sulfobacillus</taxon>
    </lineage>
</organism>
<feature type="chain" id="PRO_5015538242" evidence="1">
    <location>
        <begin position="28"/>
        <end position="444"/>
    </location>
</feature>
<evidence type="ECO:0000256" key="1">
    <source>
        <dbReference type="SAM" id="SignalP"/>
    </source>
</evidence>
<comment type="caution">
    <text evidence="2">The sequence shown here is derived from an EMBL/GenBank/DDBJ whole genome shotgun (WGS) entry which is preliminary data.</text>
</comment>
<protein>
    <submittedName>
        <fullName evidence="2">Uncharacterized protein</fullName>
    </submittedName>
</protein>
<dbReference type="EMBL" id="PXYX01000013">
    <property type="protein sequence ID" value="PSR27385.1"/>
    <property type="molecule type" value="Genomic_DNA"/>
</dbReference>
<evidence type="ECO:0000313" key="3">
    <source>
        <dbReference type="Proteomes" id="UP000242705"/>
    </source>
</evidence>
<evidence type="ECO:0000313" key="2">
    <source>
        <dbReference type="EMBL" id="PSR27385.1"/>
    </source>
</evidence>
<keyword evidence="1" id="KW-0732">Signal</keyword>
<feature type="signal peptide" evidence="1">
    <location>
        <begin position="1"/>
        <end position="27"/>
    </location>
</feature>
<name>A0A2T2WYS2_SULTH</name>
<accession>A0A2T2WYS2</accession>